<evidence type="ECO:0000313" key="1">
    <source>
        <dbReference type="EMBL" id="KAH7835117.1"/>
    </source>
</evidence>
<dbReference type="EMBL" id="CM037152">
    <property type="protein sequence ID" value="KAH7835117.1"/>
    <property type="molecule type" value="Genomic_DNA"/>
</dbReference>
<accession>A0ACB7X359</accession>
<gene>
    <name evidence="1" type="ORF">Vadar_023018</name>
</gene>
<evidence type="ECO:0000313" key="2">
    <source>
        <dbReference type="Proteomes" id="UP000828048"/>
    </source>
</evidence>
<comment type="caution">
    <text evidence="1">The sequence shown here is derived from an EMBL/GenBank/DDBJ whole genome shotgun (WGS) entry which is preliminary data.</text>
</comment>
<reference evidence="1 2" key="1">
    <citation type="journal article" date="2021" name="Hortic Res">
        <title>High-quality reference genome and annotation aids understanding of berry development for evergreen blueberry (Vaccinium darrowii).</title>
        <authorList>
            <person name="Yu J."/>
            <person name="Hulse-Kemp A.M."/>
            <person name="Babiker E."/>
            <person name="Staton M."/>
        </authorList>
    </citation>
    <scope>NUCLEOTIDE SEQUENCE [LARGE SCALE GENOMIC DNA]</scope>
    <source>
        <strain evidence="2">cv. NJ 8807/NJ 8810</strain>
        <tissue evidence="1">Young leaf</tissue>
    </source>
</reference>
<organism evidence="1 2">
    <name type="scientific">Vaccinium darrowii</name>
    <dbReference type="NCBI Taxonomy" id="229202"/>
    <lineage>
        <taxon>Eukaryota</taxon>
        <taxon>Viridiplantae</taxon>
        <taxon>Streptophyta</taxon>
        <taxon>Embryophyta</taxon>
        <taxon>Tracheophyta</taxon>
        <taxon>Spermatophyta</taxon>
        <taxon>Magnoliopsida</taxon>
        <taxon>eudicotyledons</taxon>
        <taxon>Gunneridae</taxon>
        <taxon>Pentapetalae</taxon>
        <taxon>asterids</taxon>
        <taxon>Ericales</taxon>
        <taxon>Ericaceae</taxon>
        <taxon>Vaccinioideae</taxon>
        <taxon>Vaccinieae</taxon>
        <taxon>Vaccinium</taxon>
    </lineage>
</organism>
<sequence>MSFQDVVGGRWRYRYEKLTSIDHEKAAARPKRRRAMKMNGKFRGIRLSRWRKLNWKAFSMFISPRRIAEMYGEIIKRMKMMDDICPALVFSGQWGLPVVSH</sequence>
<proteinExistence type="predicted"/>
<dbReference type="Proteomes" id="UP000828048">
    <property type="component" value="Chromosome 2"/>
</dbReference>
<name>A0ACB7X359_9ERIC</name>
<keyword evidence="2" id="KW-1185">Reference proteome</keyword>
<protein>
    <submittedName>
        <fullName evidence="1">Uncharacterized protein</fullName>
    </submittedName>
</protein>